<accession>A0A3P8B3P2</accession>
<evidence type="ECO:0000313" key="3">
    <source>
        <dbReference type="Proteomes" id="UP000050761"/>
    </source>
</evidence>
<dbReference type="WBParaSite" id="HPBE_0000598801-mRNA-1">
    <property type="protein sequence ID" value="HPBE_0000598801-mRNA-1"/>
    <property type="gene ID" value="HPBE_0000598801"/>
</dbReference>
<keyword evidence="3" id="KW-1185">Reference proteome</keyword>
<accession>A0A183FGZ7</accession>
<gene>
    <name evidence="2" type="ORF">HPBE_LOCUS5989</name>
</gene>
<evidence type="ECO:0000256" key="1">
    <source>
        <dbReference type="SAM" id="MobiDB-lite"/>
    </source>
</evidence>
<reference evidence="4" key="2">
    <citation type="submission" date="2019-09" db="UniProtKB">
        <authorList>
            <consortium name="WormBaseParasite"/>
        </authorList>
    </citation>
    <scope>IDENTIFICATION</scope>
</reference>
<organism evidence="3 4">
    <name type="scientific">Heligmosomoides polygyrus</name>
    <name type="common">Parasitic roundworm</name>
    <dbReference type="NCBI Taxonomy" id="6339"/>
    <lineage>
        <taxon>Eukaryota</taxon>
        <taxon>Metazoa</taxon>
        <taxon>Ecdysozoa</taxon>
        <taxon>Nematoda</taxon>
        <taxon>Chromadorea</taxon>
        <taxon>Rhabditida</taxon>
        <taxon>Rhabditina</taxon>
        <taxon>Rhabditomorpha</taxon>
        <taxon>Strongyloidea</taxon>
        <taxon>Heligmosomidae</taxon>
        <taxon>Heligmosomoides</taxon>
    </lineage>
</organism>
<feature type="region of interest" description="Disordered" evidence="1">
    <location>
        <begin position="53"/>
        <end position="78"/>
    </location>
</feature>
<sequence>MMKTKIMMMITEMIIMKKVGMMMMMMMMMVMMMTMMIKVTMIMKKLRARSTGFMSAGTSTRPRNSTMKRLSNDEDVGRASQHADKRFCRAEIDAAPLHHHRCRWHHAADTDFRGGNMAEVMNGCLSGA</sequence>
<dbReference type="AlphaFoldDB" id="A0A183FGZ7"/>
<evidence type="ECO:0000313" key="4">
    <source>
        <dbReference type="WBParaSite" id="HPBE_0000598801-mRNA-1"/>
    </source>
</evidence>
<reference evidence="2 3" key="1">
    <citation type="submission" date="2018-11" db="EMBL/GenBank/DDBJ databases">
        <authorList>
            <consortium name="Pathogen Informatics"/>
        </authorList>
    </citation>
    <scope>NUCLEOTIDE SEQUENCE [LARGE SCALE GENOMIC DNA]</scope>
</reference>
<evidence type="ECO:0000313" key="2">
    <source>
        <dbReference type="EMBL" id="VDO66522.1"/>
    </source>
</evidence>
<feature type="compositionally biased region" description="Polar residues" evidence="1">
    <location>
        <begin position="53"/>
        <end position="69"/>
    </location>
</feature>
<proteinExistence type="predicted"/>
<name>A0A183FGZ7_HELPZ</name>
<dbReference type="Proteomes" id="UP000050761">
    <property type="component" value="Unassembled WGS sequence"/>
</dbReference>
<protein>
    <submittedName>
        <fullName evidence="4">Secreted protein</fullName>
    </submittedName>
</protein>
<dbReference type="EMBL" id="UZAH01025575">
    <property type="protein sequence ID" value="VDO66522.1"/>
    <property type="molecule type" value="Genomic_DNA"/>
</dbReference>